<dbReference type="SUPFAM" id="SSF48403">
    <property type="entry name" value="Ankyrin repeat"/>
    <property type="match status" value="1"/>
</dbReference>
<dbReference type="Gene3D" id="1.25.40.20">
    <property type="entry name" value="Ankyrin repeat-containing domain"/>
    <property type="match status" value="1"/>
</dbReference>
<name>A0ABR4JEE1_9EURO</name>
<comment type="caution">
    <text evidence="1">The sequence shown here is derived from an EMBL/GenBank/DDBJ whole genome shotgun (WGS) entry which is preliminary data.</text>
</comment>
<proteinExistence type="predicted"/>
<dbReference type="Proteomes" id="UP001610446">
    <property type="component" value="Unassembled WGS sequence"/>
</dbReference>
<keyword evidence="2" id="KW-1185">Reference proteome</keyword>
<reference evidence="1 2" key="1">
    <citation type="submission" date="2024-07" db="EMBL/GenBank/DDBJ databases">
        <title>Section-level genome sequencing and comparative genomics of Aspergillus sections Usti and Cavernicolus.</title>
        <authorList>
            <consortium name="Lawrence Berkeley National Laboratory"/>
            <person name="Nybo J.L."/>
            <person name="Vesth T.C."/>
            <person name="Theobald S."/>
            <person name="Frisvad J.C."/>
            <person name="Larsen T.O."/>
            <person name="Kjaerboelling I."/>
            <person name="Rothschild-Mancinelli K."/>
            <person name="Lyhne E.K."/>
            <person name="Kogle M.E."/>
            <person name="Barry K."/>
            <person name="Clum A."/>
            <person name="Na H."/>
            <person name="Ledsgaard L."/>
            <person name="Lin J."/>
            <person name="Lipzen A."/>
            <person name="Kuo A."/>
            <person name="Riley R."/>
            <person name="Mondo S."/>
            <person name="Labutti K."/>
            <person name="Haridas S."/>
            <person name="Pangalinan J."/>
            <person name="Salamov A.A."/>
            <person name="Simmons B.A."/>
            <person name="Magnuson J.K."/>
            <person name="Chen J."/>
            <person name="Drula E."/>
            <person name="Henrissat B."/>
            <person name="Wiebenga A."/>
            <person name="Lubbers R.J."/>
            <person name="Gomes A.C."/>
            <person name="Makela M.R."/>
            <person name="Stajich J."/>
            <person name="Grigoriev I.V."/>
            <person name="Mortensen U.H."/>
            <person name="De Vries R.P."/>
            <person name="Baker S.E."/>
            <person name="Andersen M.R."/>
        </authorList>
    </citation>
    <scope>NUCLEOTIDE SEQUENCE [LARGE SCALE GENOMIC DNA]</scope>
    <source>
        <strain evidence="1 2">CBS 123904</strain>
    </source>
</reference>
<evidence type="ECO:0000313" key="2">
    <source>
        <dbReference type="Proteomes" id="UP001610446"/>
    </source>
</evidence>
<organism evidence="1 2">
    <name type="scientific">Aspergillus pseudoustus</name>
    <dbReference type="NCBI Taxonomy" id="1810923"/>
    <lineage>
        <taxon>Eukaryota</taxon>
        <taxon>Fungi</taxon>
        <taxon>Dikarya</taxon>
        <taxon>Ascomycota</taxon>
        <taxon>Pezizomycotina</taxon>
        <taxon>Eurotiomycetes</taxon>
        <taxon>Eurotiomycetidae</taxon>
        <taxon>Eurotiales</taxon>
        <taxon>Aspergillaceae</taxon>
        <taxon>Aspergillus</taxon>
        <taxon>Aspergillus subgen. Nidulantes</taxon>
    </lineage>
</organism>
<evidence type="ECO:0008006" key="3">
    <source>
        <dbReference type="Google" id="ProtNLM"/>
    </source>
</evidence>
<gene>
    <name evidence="1" type="ORF">BJY01DRAFT_221067</name>
</gene>
<sequence length="56" mass="6158">MCQTLLWMGLPADKQQSDDHLARDYAEIMEALLRRGATPDVANNAGQTPLHLHATA</sequence>
<evidence type="ECO:0000313" key="1">
    <source>
        <dbReference type="EMBL" id="KAL2837343.1"/>
    </source>
</evidence>
<protein>
    <recommendedName>
        <fullName evidence="3">Ankyrin repeat-containing domain protein</fullName>
    </recommendedName>
</protein>
<accession>A0ABR4JEE1</accession>
<dbReference type="InterPro" id="IPR036770">
    <property type="entry name" value="Ankyrin_rpt-contain_sf"/>
</dbReference>
<dbReference type="EMBL" id="JBFXLU010000162">
    <property type="protein sequence ID" value="KAL2837343.1"/>
    <property type="molecule type" value="Genomic_DNA"/>
</dbReference>